<name>U6SKG4_9BACI</name>
<reference evidence="1 2" key="1">
    <citation type="journal article" date="2013" name="Genome Announc.">
        <title>Genome Sequence of the Extreme Obligate Alkaliphile Bacillus marmarensis Strain DSM 21297.</title>
        <authorList>
            <person name="Wernick D.G."/>
            <person name="Choi K.Y."/>
            <person name="Tat C.A."/>
            <person name="Lafontaine Rivera J.G."/>
            <person name="Liao J.C."/>
        </authorList>
    </citation>
    <scope>NUCLEOTIDE SEQUENCE [LARGE SCALE GENOMIC DNA]</scope>
    <source>
        <strain evidence="1 2">DSM 21297</strain>
    </source>
</reference>
<dbReference type="EMBL" id="ATAE01000042">
    <property type="protein sequence ID" value="ERN51847.1"/>
    <property type="molecule type" value="Genomic_DNA"/>
</dbReference>
<dbReference type="Proteomes" id="UP000017170">
    <property type="component" value="Unassembled WGS sequence"/>
</dbReference>
<keyword evidence="2" id="KW-1185">Reference proteome</keyword>
<dbReference type="PATRIC" id="fig|1188261.3.peg.3235"/>
<sequence>MCHYQKGMKNEVAFVFSCPGAAEEAANKPAAGRTGTNLQQLLNILSQKYGDNIEWSREAITITNAWSPVEYRKLTGRTEATVREVLTEENLTRLEAELRAVEGLVITSGGRATLAVNALKSAGRIHNKVKVLHIRHLGLRALNQIKVDVNGEPIISVADQLAKDHSLSSPQAGRENTMRRLEVVADEIGQAFMETQARGGIRS</sequence>
<comment type="caution">
    <text evidence="1">The sequence shown here is derived from an EMBL/GenBank/DDBJ whole genome shotgun (WGS) entry which is preliminary data.</text>
</comment>
<dbReference type="Gene3D" id="3.40.470.10">
    <property type="entry name" value="Uracil-DNA glycosylase-like domain"/>
    <property type="match status" value="1"/>
</dbReference>
<dbReference type="AlphaFoldDB" id="U6SKG4"/>
<accession>U6SKG4</accession>
<evidence type="ECO:0000313" key="1">
    <source>
        <dbReference type="EMBL" id="ERN51847.1"/>
    </source>
</evidence>
<dbReference type="RefSeq" id="WP_022629299.1">
    <property type="nucleotide sequence ID" value="NZ_ATAE01000042.1"/>
</dbReference>
<organism evidence="1 2">
    <name type="scientific">Alkalihalophilus marmarensis DSM 21297</name>
    <dbReference type="NCBI Taxonomy" id="1188261"/>
    <lineage>
        <taxon>Bacteria</taxon>
        <taxon>Bacillati</taxon>
        <taxon>Bacillota</taxon>
        <taxon>Bacilli</taxon>
        <taxon>Bacillales</taxon>
        <taxon>Bacillaceae</taxon>
        <taxon>Alkalihalophilus</taxon>
    </lineage>
</organism>
<protein>
    <submittedName>
        <fullName evidence="1">Uncharacterized protein</fullName>
    </submittedName>
</protein>
<evidence type="ECO:0000313" key="2">
    <source>
        <dbReference type="Proteomes" id="UP000017170"/>
    </source>
</evidence>
<gene>
    <name evidence="1" type="ORF">A33I_18725</name>
</gene>
<dbReference type="InterPro" id="IPR036895">
    <property type="entry name" value="Uracil-DNA_glycosylase-like_sf"/>
</dbReference>
<proteinExistence type="predicted"/>